<dbReference type="InterPro" id="IPR000782">
    <property type="entry name" value="FAS1_domain"/>
</dbReference>
<protein>
    <submittedName>
        <fullName evidence="3">Beta-Ig-H3 fasciclin</fullName>
    </submittedName>
</protein>
<dbReference type="PROSITE" id="PS50213">
    <property type="entry name" value="FAS1"/>
    <property type="match status" value="1"/>
</dbReference>
<organism evidence="3 4">
    <name type="scientific">Micractinium conductrix</name>
    <dbReference type="NCBI Taxonomy" id="554055"/>
    <lineage>
        <taxon>Eukaryota</taxon>
        <taxon>Viridiplantae</taxon>
        <taxon>Chlorophyta</taxon>
        <taxon>core chlorophytes</taxon>
        <taxon>Trebouxiophyceae</taxon>
        <taxon>Chlorellales</taxon>
        <taxon>Chlorellaceae</taxon>
        <taxon>Chlorella clade</taxon>
        <taxon>Micractinium</taxon>
    </lineage>
</organism>
<feature type="domain" description="FAS1" evidence="2">
    <location>
        <begin position="132"/>
        <end position="286"/>
    </location>
</feature>
<dbReference type="Gene3D" id="2.30.180.10">
    <property type="entry name" value="FAS1 domain"/>
    <property type="match status" value="1"/>
</dbReference>
<dbReference type="SUPFAM" id="SSF82153">
    <property type="entry name" value="FAS1 domain"/>
    <property type="match status" value="1"/>
</dbReference>
<reference evidence="3 4" key="1">
    <citation type="journal article" date="2018" name="Plant J.">
        <title>Genome sequences of Chlorella sorokiniana UTEX 1602 and Micractinium conductrix SAG 241.80: implications to maltose excretion by a green alga.</title>
        <authorList>
            <person name="Arriola M.B."/>
            <person name="Velmurugan N."/>
            <person name="Zhang Y."/>
            <person name="Plunkett M.H."/>
            <person name="Hondzo H."/>
            <person name="Barney B.M."/>
        </authorList>
    </citation>
    <scope>NUCLEOTIDE SEQUENCE [LARGE SCALE GENOMIC DNA]</scope>
    <source>
        <strain evidence="3 4">SAG 241.80</strain>
    </source>
</reference>
<name>A0A2P6VIQ8_9CHLO</name>
<gene>
    <name evidence="3" type="ORF">C2E20_2910</name>
</gene>
<dbReference type="OrthoDB" id="505385at2759"/>
<evidence type="ECO:0000313" key="4">
    <source>
        <dbReference type="Proteomes" id="UP000239649"/>
    </source>
</evidence>
<evidence type="ECO:0000259" key="2">
    <source>
        <dbReference type="PROSITE" id="PS50213"/>
    </source>
</evidence>
<dbReference type="EMBL" id="LHPF02000006">
    <property type="protein sequence ID" value="PSC73937.1"/>
    <property type="molecule type" value="Genomic_DNA"/>
</dbReference>
<keyword evidence="1" id="KW-0732">Signal</keyword>
<dbReference type="SMART" id="SM00554">
    <property type="entry name" value="FAS1"/>
    <property type="match status" value="1"/>
</dbReference>
<accession>A0A2P6VIQ8</accession>
<dbReference type="InterPro" id="IPR036378">
    <property type="entry name" value="FAS1_dom_sf"/>
</dbReference>
<dbReference type="AlphaFoldDB" id="A0A2P6VIQ8"/>
<evidence type="ECO:0000313" key="3">
    <source>
        <dbReference type="EMBL" id="PSC73937.1"/>
    </source>
</evidence>
<dbReference type="Proteomes" id="UP000239649">
    <property type="component" value="Unassembled WGS sequence"/>
</dbReference>
<feature type="signal peptide" evidence="1">
    <location>
        <begin position="1"/>
        <end position="19"/>
    </location>
</feature>
<evidence type="ECO:0000256" key="1">
    <source>
        <dbReference type="SAM" id="SignalP"/>
    </source>
</evidence>
<comment type="caution">
    <text evidence="3">The sequence shown here is derived from an EMBL/GenBank/DDBJ whole genome shotgun (WGS) entry which is preliminary data.</text>
</comment>
<sequence>MRALLVAVVAAGLLAGALAGSGKDVWGIDTLVNYPAGEGRKTVPVQAGDVLAPAPIDLDCQCSDADPRAEDSQEVVFGCFWQKQFEKCNETYMCGVGGRRWGAGGLFDANAELAPEGFCQMSCSRCSCCKPLADVLRELGANRFLQAPQAVEASQPGLAGLLAHPGYTATLLVPTDAAFDAALARYQGLLQNAGALNELLKFHVLPPEPVRRGLWSSPFLSLGPKLYTLYDGPQTLSTSRFPLPPTATWRGGLTGFQIKGPFNAANVVKSDVPACKALVTVIDSVLLPWNPAGAPPADAAALVSAMGCAVNPNAIIAGQEIKAGDANRQATIGDCCASCAATSGCNAWRYCSQKGGCAVPETTGLTNYKYGYCQLLTSAEVAAGQPPAFINWDAVTVPLASGFIPRGGIPAAEVAAPLAAPTAPVTLAPAAAQFFSSAPAQAGVVQAADGSAGRKRF</sequence>
<feature type="chain" id="PRO_5015175153" evidence="1">
    <location>
        <begin position="20"/>
        <end position="457"/>
    </location>
</feature>
<proteinExistence type="predicted"/>
<keyword evidence="4" id="KW-1185">Reference proteome</keyword>
<dbReference type="Pfam" id="PF02469">
    <property type="entry name" value="Fasciclin"/>
    <property type="match status" value="1"/>
</dbReference>